<evidence type="ECO:0000256" key="4">
    <source>
        <dbReference type="ARBA" id="ARBA00022884"/>
    </source>
</evidence>
<dbReference type="SUPFAM" id="SSF47794">
    <property type="entry name" value="Rad51 N-terminal domain-like"/>
    <property type="match status" value="1"/>
</dbReference>
<dbReference type="InterPro" id="IPR009019">
    <property type="entry name" value="KH_sf_prok-type"/>
</dbReference>
<keyword evidence="3 7" id="KW-0889">Transcription antitermination</keyword>
<keyword evidence="6 7" id="KW-0804">Transcription</keyword>
<dbReference type="OrthoDB" id="9807233at2"/>
<evidence type="ECO:0000256" key="5">
    <source>
        <dbReference type="ARBA" id="ARBA00023015"/>
    </source>
</evidence>
<dbReference type="Gene3D" id="3.30.300.20">
    <property type="match status" value="2"/>
</dbReference>
<evidence type="ECO:0000313" key="11">
    <source>
        <dbReference type="EMBL" id="AVD72324.1"/>
    </source>
</evidence>
<name>A0A2L1GRS4_9BACT</name>
<dbReference type="Pfam" id="PF26594">
    <property type="entry name" value="KH_NusA_2nd"/>
    <property type="match status" value="1"/>
</dbReference>
<dbReference type="HAMAP" id="MF_00945_B">
    <property type="entry name" value="NusA_B"/>
    <property type="match status" value="1"/>
</dbReference>
<dbReference type="RefSeq" id="WP_104937532.1">
    <property type="nucleotide sequence ID" value="NZ_CP021255.1"/>
</dbReference>
<evidence type="ECO:0000256" key="6">
    <source>
        <dbReference type="ARBA" id="ARBA00023163"/>
    </source>
</evidence>
<dbReference type="InterPro" id="IPR025249">
    <property type="entry name" value="TF_NusA_KH_1st"/>
</dbReference>
<dbReference type="Pfam" id="PF08529">
    <property type="entry name" value="NusA_N"/>
    <property type="match status" value="1"/>
</dbReference>
<dbReference type="SMART" id="SM00322">
    <property type="entry name" value="KH"/>
    <property type="match status" value="2"/>
</dbReference>
<feature type="domain" description="S1 motif" evidence="9">
    <location>
        <begin position="136"/>
        <end position="217"/>
    </location>
</feature>
<organism evidence="11 12">
    <name type="scientific">Desulfobulbus oralis</name>
    <dbReference type="NCBI Taxonomy" id="1986146"/>
    <lineage>
        <taxon>Bacteria</taxon>
        <taxon>Pseudomonadati</taxon>
        <taxon>Thermodesulfobacteriota</taxon>
        <taxon>Desulfobulbia</taxon>
        <taxon>Desulfobulbales</taxon>
        <taxon>Desulfobulbaceae</taxon>
        <taxon>Desulfobulbus</taxon>
    </lineage>
</organism>
<keyword evidence="4 7" id="KW-0694">RNA-binding</keyword>
<dbReference type="Gene3D" id="2.40.50.140">
    <property type="entry name" value="Nucleic acid-binding proteins"/>
    <property type="match status" value="1"/>
</dbReference>
<dbReference type="InterPro" id="IPR036555">
    <property type="entry name" value="NusA_N_sf"/>
</dbReference>
<dbReference type="Gene3D" id="1.10.150.20">
    <property type="entry name" value="5' to 3' exonuclease, C-terminal subdomain"/>
    <property type="match status" value="1"/>
</dbReference>
<dbReference type="Gene3D" id="3.30.1480.10">
    <property type="entry name" value="NusA, N-terminal domain"/>
    <property type="match status" value="1"/>
</dbReference>
<dbReference type="InterPro" id="IPR010213">
    <property type="entry name" value="TF_NusA"/>
</dbReference>
<dbReference type="SMART" id="SM00316">
    <property type="entry name" value="S1"/>
    <property type="match status" value="1"/>
</dbReference>
<evidence type="ECO:0000256" key="8">
    <source>
        <dbReference type="SAM" id="MobiDB-lite"/>
    </source>
</evidence>
<evidence type="ECO:0000313" key="12">
    <source>
        <dbReference type="Proteomes" id="UP000239867"/>
    </source>
</evidence>
<evidence type="ECO:0000256" key="7">
    <source>
        <dbReference type="HAMAP-Rule" id="MF_00945"/>
    </source>
</evidence>
<dbReference type="InterPro" id="IPR015946">
    <property type="entry name" value="KH_dom-like_a/b"/>
</dbReference>
<dbReference type="GO" id="GO:0006353">
    <property type="term" value="P:DNA-templated transcription termination"/>
    <property type="evidence" value="ECO:0007669"/>
    <property type="project" value="UniProtKB-UniRule"/>
</dbReference>
<dbReference type="GO" id="GO:0031564">
    <property type="term" value="P:transcription antitermination"/>
    <property type="evidence" value="ECO:0007669"/>
    <property type="project" value="UniProtKB-UniRule"/>
</dbReference>
<dbReference type="CDD" id="cd02134">
    <property type="entry name" value="KH-II_NusA_rpt1"/>
    <property type="match status" value="1"/>
</dbReference>
<dbReference type="CDD" id="cd04455">
    <property type="entry name" value="S1_NusA"/>
    <property type="match status" value="1"/>
</dbReference>
<keyword evidence="12" id="KW-1185">Reference proteome</keyword>
<proteinExistence type="inferred from homology"/>
<feature type="region of interest" description="Disordered" evidence="8">
    <location>
        <begin position="433"/>
        <end position="470"/>
    </location>
</feature>
<dbReference type="PANTHER" id="PTHR22648:SF0">
    <property type="entry name" value="TRANSCRIPTION TERMINATION_ANTITERMINATION PROTEIN NUSA"/>
    <property type="match status" value="1"/>
</dbReference>
<comment type="subunit">
    <text evidence="7">Monomer. Binds directly to the core enzyme of the DNA-dependent RNA polymerase and to nascent RNA.</text>
</comment>
<comment type="subcellular location">
    <subcellularLocation>
        <location evidence="7">Cytoplasm</location>
    </subcellularLocation>
</comment>
<evidence type="ECO:0000256" key="1">
    <source>
        <dbReference type="ARBA" id="ARBA00022472"/>
    </source>
</evidence>
<feature type="domain" description="K Homology" evidence="10">
    <location>
        <begin position="318"/>
        <end position="428"/>
    </location>
</feature>
<dbReference type="GO" id="GO:0005829">
    <property type="term" value="C:cytosol"/>
    <property type="evidence" value="ECO:0007669"/>
    <property type="project" value="TreeGrafter"/>
</dbReference>
<dbReference type="FunFam" id="3.30.300.20:FF:000005">
    <property type="entry name" value="Transcription termination/antitermination protein NusA"/>
    <property type="match status" value="1"/>
</dbReference>
<dbReference type="InterPro" id="IPR058582">
    <property type="entry name" value="KH_NusA_2nd"/>
</dbReference>
<keyword evidence="2 7" id="KW-0963">Cytoplasm</keyword>
<dbReference type="InterPro" id="IPR010995">
    <property type="entry name" value="DNA_repair_Rad51/TF_NusA_a-hlx"/>
</dbReference>
<dbReference type="Proteomes" id="UP000239867">
    <property type="component" value="Chromosome"/>
</dbReference>
<dbReference type="GO" id="GO:0000166">
    <property type="term" value="F:nucleotide binding"/>
    <property type="evidence" value="ECO:0007669"/>
    <property type="project" value="InterPro"/>
</dbReference>
<protein>
    <recommendedName>
        <fullName evidence="7">Transcription termination/antitermination protein NusA</fullName>
    </recommendedName>
</protein>
<dbReference type="NCBIfam" id="TIGR01953">
    <property type="entry name" value="NusA"/>
    <property type="match status" value="1"/>
</dbReference>
<dbReference type="GO" id="GO:0003723">
    <property type="term" value="F:RNA binding"/>
    <property type="evidence" value="ECO:0007669"/>
    <property type="project" value="UniProtKB-UniRule"/>
</dbReference>
<gene>
    <name evidence="7" type="primary">nusA</name>
    <name evidence="11" type="ORF">CAY53_09620</name>
</gene>
<comment type="similarity">
    <text evidence="7">Belongs to the NusA family.</text>
</comment>
<dbReference type="KEGG" id="deo:CAY53_09620"/>
<dbReference type="PROSITE" id="PS50084">
    <property type="entry name" value="KH_TYPE_1"/>
    <property type="match status" value="1"/>
</dbReference>
<dbReference type="InterPro" id="IPR004087">
    <property type="entry name" value="KH_dom"/>
</dbReference>
<evidence type="ECO:0000256" key="3">
    <source>
        <dbReference type="ARBA" id="ARBA00022814"/>
    </source>
</evidence>
<keyword evidence="1 7" id="KW-0806">Transcription termination</keyword>
<dbReference type="SUPFAM" id="SSF69705">
    <property type="entry name" value="Transcription factor NusA, N-terminal domain"/>
    <property type="match status" value="1"/>
</dbReference>
<dbReference type="InterPro" id="IPR030842">
    <property type="entry name" value="TF_NusA_bacterial"/>
</dbReference>
<sequence length="470" mass="52311">MAGMENLRRIVDQICRDKGIDRDLLIDAIEEAVRSAVKKKYGGQRDIEVQYNDELGEVEVFQYRTVVEKVVNEAREISLEEARRRDPEAGLDDDIGERLTDISELGRIAAQSAKQVIIHRMREAEREVVYEMYRDREGTVVNGIVQRFERGDMIVNLGRTDALLPRDGQILKQRTYKQGDRIRAYLQQVRRSRSELAEEEAQGRSRYRDAQLILSRTCNEFLVKLFELEVPEIAEGTVKIMGVSRDPGFRAKIAVSSLESDVDPVGACVGLKGSRVQNVVQELQGERIDIVPWSPDPVKYVCNALAPAQVNMVEVDDEHKTLLVVVPDDQLSLAIGRQGQNVRLAYRLLGWRIDVKSQQRYTNLENPGYRSLLLVQGIDENLADRLFAGGILTAAMLAESDTNELVRLLKADEAVVRVVQERAREVASPILSGTEAAGSAASGAEALAGQTEVENDRPDAEQSGSAATGA</sequence>
<dbReference type="EMBL" id="CP021255">
    <property type="protein sequence ID" value="AVD72324.1"/>
    <property type="molecule type" value="Genomic_DNA"/>
</dbReference>
<dbReference type="SUPFAM" id="SSF54814">
    <property type="entry name" value="Prokaryotic type KH domain (KH-domain type II)"/>
    <property type="match status" value="2"/>
</dbReference>
<accession>A0A2L1GRS4</accession>
<dbReference type="AlphaFoldDB" id="A0A2L1GRS4"/>
<dbReference type="PANTHER" id="PTHR22648">
    <property type="entry name" value="TRANSCRIPTION TERMINATION FACTOR NUSA"/>
    <property type="match status" value="1"/>
</dbReference>
<evidence type="ECO:0000259" key="9">
    <source>
        <dbReference type="SMART" id="SM00316"/>
    </source>
</evidence>
<dbReference type="InterPro" id="IPR012340">
    <property type="entry name" value="NA-bd_OB-fold"/>
</dbReference>
<dbReference type="Pfam" id="PF13184">
    <property type="entry name" value="KH_NusA_1st"/>
    <property type="match status" value="1"/>
</dbReference>
<evidence type="ECO:0000256" key="2">
    <source>
        <dbReference type="ARBA" id="ARBA00022490"/>
    </source>
</evidence>
<dbReference type="InterPro" id="IPR013735">
    <property type="entry name" value="TF_NusA_N"/>
</dbReference>
<comment type="function">
    <text evidence="7">Participates in both transcription termination and antitermination.</text>
</comment>
<evidence type="ECO:0000259" key="10">
    <source>
        <dbReference type="SMART" id="SM00322"/>
    </source>
</evidence>
<dbReference type="SUPFAM" id="SSF50249">
    <property type="entry name" value="Nucleic acid-binding proteins"/>
    <property type="match status" value="1"/>
</dbReference>
<keyword evidence="5 7" id="KW-0805">Transcription regulation</keyword>
<dbReference type="InterPro" id="IPR003029">
    <property type="entry name" value="S1_domain"/>
</dbReference>
<reference evidence="11 12" key="1">
    <citation type="journal article" date="2018" name="MBio">
        <title>Insights into the evolution of host association through the isolation and characterization of a novel human periodontal pathobiont, Desulfobulbus oralis.</title>
        <authorList>
            <person name="Cross K.L."/>
            <person name="Chirania P."/>
            <person name="Xiong W."/>
            <person name="Beall C.J."/>
            <person name="Elkins J.G."/>
            <person name="Giannone R.J."/>
            <person name="Griffen A.L."/>
            <person name="Guss A.M."/>
            <person name="Hettich R.L."/>
            <person name="Joshi S.S."/>
            <person name="Mokrzan E.M."/>
            <person name="Martin R.K."/>
            <person name="Zhulin I.B."/>
            <person name="Leys E.J."/>
            <person name="Podar M."/>
        </authorList>
    </citation>
    <scope>NUCLEOTIDE SEQUENCE [LARGE SCALE GENOMIC DNA]</scope>
    <source>
        <strain evidence="11 12">ORNL</strain>
    </source>
</reference>
<dbReference type="CDD" id="cd22529">
    <property type="entry name" value="KH-II_NusA_rpt2"/>
    <property type="match status" value="1"/>
</dbReference>
<feature type="domain" description="K Homology" evidence="10">
    <location>
        <begin position="247"/>
        <end position="310"/>
    </location>
</feature>
<dbReference type="GO" id="GO:0003700">
    <property type="term" value="F:DNA-binding transcription factor activity"/>
    <property type="evidence" value="ECO:0007669"/>
    <property type="project" value="InterPro"/>
</dbReference>
<feature type="compositionally biased region" description="Low complexity" evidence="8">
    <location>
        <begin position="433"/>
        <end position="449"/>
    </location>
</feature>
<dbReference type="Pfam" id="PF00575">
    <property type="entry name" value="S1"/>
    <property type="match status" value="1"/>
</dbReference>
<dbReference type="FunFam" id="3.30.300.20:FF:000002">
    <property type="entry name" value="Transcription termination/antitermination protein NusA"/>
    <property type="match status" value="1"/>
</dbReference>